<organism evidence="15 16">
    <name type="scientific">Sanguibacter inulinus</name>
    <dbReference type="NCBI Taxonomy" id="60922"/>
    <lineage>
        <taxon>Bacteria</taxon>
        <taxon>Bacillati</taxon>
        <taxon>Actinomycetota</taxon>
        <taxon>Actinomycetes</taxon>
        <taxon>Micrococcales</taxon>
        <taxon>Sanguibacteraceae</taxon>
        <taxon>Sanguibacter</taxon>
    </lineage>
</organism>
<dbReference type="CDD" id="cd06225">
    <property type="entry name" value="HAMP"/>
    <property type="match status" value="1"/>
</dbReference>
<comment type="catalytic activity">
    <reaction evidence="1">
        <text>ATP + protein L-histidine = ADP + protein N-phospho-L-histidine.</text>
        <dbReference type="EC" id="2.7.13.3"/>
    </reaction>
</comment>
<name>A0A853F082_9MICO</name>
<evidence type="ECO:0000256" key="7">
    <source>
        <dbReference type="ARBA" id="ARBA00022777"/>
    </source>
</evidence>
<dbReference type="EC" id="2.7.13.3" evidence="3"/>
<dbReference type="InterPro" id="IPR005467">
    <property type="entry name" value="His_kinase_dom"/>
</dbReference>
<dbReference type="InterPro" id="IPR036097">
    <property type="entry name" value="HisK_dim/P_sf"/>
</dbReference>
<dbReference type="PROSITE" id="PS50885">
    <property type="entry name" value="HAMP"/>
    <property type="match status" value="1"/>
</dbReference>
<feature type="region of interest" description="Disordered" evidence="11">
    <location>
        <begin position="360"/>
        <end position="386"/>
    </location>
</feature>
<dbReference type="RefSeq" id="WP_179914184.1">
    <property type="nucleotide sequence ID" value="NZ_JACBYE010000048.1"/>
</dbReference>
<dbReference type="PANTHER" id="PTHR45436">
    <property type="entry name" value="SENSOR HISTIDINE KINASE YKOH"/>
    <property type="match status" value="1"/>
</dbReference>
<dbReference type="SMART" id="SM00304">
    <property type="entry name" value="HAMP"/>
    <property type="match status" value="1"/>
</dbReference>
<evidence type="ECO:0000256" key="5">
    <source>
        <dbReference type="ARBA" id="ARBA00022679"/>
    </source>
</evidence>
<dbReference type="Gene3D" id="3.30.565.10">
    <property type="entry name" value="Histidine kinase-like ATPase, C-terminal domain"/>
    <property type="match status" value="1"/>
</dbReference>
<gene>
    <name evidence="15" type="ORF">HZZ10_15510</name>
</gene>
<keyword evidence="4" id="KW-0597">Phosphoprotein</keyword>
<dbReference type="CDD" id="cd00082">
    <property type="entry name" value="HisKA"/>
    <property type="match status" value="1"/>
</dbReference>
<evidence type="ECO:0000256" key="8">
    <source>
        <dbReference type="ARBA" id="ARBA00022989"/>
    </source>
</evidence>
<dbReference type="Gene3D" id="6.10.340.10">
    <property type="match status" value="1"/>
</dbReference>
<reference evidence="15 16" key="1">
    <citation type="submission" date="2020-07" db="EMBL/GenBank/DDBJ databases">
        <title>MOT database genomes.</title>
        <authorList>
            <person name="Joseph S."/>
            <person name="Aduse-Opoku J."/>
            <person name="Hashim A."/>
            <person name="Wade W."/>
            <person name="Curtis M."/>
        </authorList>
    </citation>
    <scope>NUCLEOTIDE SEQUENCE [LARGE SCALE GENOMIC DNA]</scope>
    <source>
        <strain evidence="15 16">DSM 100099</strain>
    </source>
</reference>
<dbReference type="GO" id="GO:0005886">
    <property type="term" value="C:plasma membrane"/>
    <property type="evidence" value="ECO:0007669"/>
    <property type="project" value="UniProtKB-SubCell"/>
</dbReference>
<dbReference type="AlphaFoldDB" id="A0A853F082"/>
<sequence length="489" mass="50635">MTPGPAGRRRIFRGDGRTGVRPWSSWSLRLRLTIVAAGLFAVALALGATLLSMVVSSSRVAALDELVRASVTTVGQLATSDQLPAVLPATEPGEVTQLLDADGLVLATSASGSRTLAVVPGSVLDDAERPAADTPAQDSSRLAEPVFVTTDRSAYAGGLVRAAVLPVEWRGEPAWAVSALPLREVEGVVSALRVSLGAVVPLLTVALGGLVWALLGRALRPVEELRRGAELVTARGGPGSLPVPGAGGDELGALARTLNDMLDRLESSAARQRAFVADAAHELRSPVAALRVSVEIAQEHPEAYTAAELADDLASEVQRLDRLVDDLLVLARLGATTSRREPVDLRELVDGVVPGSVLAAGASRPAGSPVPRVETTGAGTAATDPSASGRVVRNLVDNALRHASTRVLVHVSDGEVVVVDDGPGIAAGDRERVFERFTRLEDGRQRDAGGSGLGLSIAREVTRELGGDVRLDEAPGGGVRATVSLPHEA</sequence>
<dbReference type="CDD" id="cd00075">
    <property type="entry name" value="HATPase"/>
    <property type="match status" value="1"/>
</dbReference>
<evidence type="ECO:0000313" key="15">
    <source>
        <dbReference type="EMBL" id="NYS94923.1"/>
    </source>
</evidence>
<keyword evidence="5" id="KW-0808">Transferase</keyword>
<dbReference type="GO" id="GO:0000155">
    <property type="term" value="F:phosphorelay sensor kinase activity"/>
    <property type="evidence" value="ECO:0007669"/>
    <property type="project" value="InterPro"/>
</dbReference>
<dbReference type="Pfam" id="PF00672">
    <property type="entry name" value="HAMP"/>
    <property type="match status" value="1"/>
</dbReference>
<dbReference type="Proteomes" id="UP000561011">
    <property type="component" value="Unassembled WGS sequence"/>
</dbReference>
<keyword evidence="7 15" id="KW-0418">Kinase</keyword>
<evidence type="ECO:0000256" key="9">
    <source>
        <dbReference type="ARBA" id="ARBA00023012"/>
    </source>
</evidence>
<evidence type="ECO:0000256" key="1">
    <source>
        <dbReference type="ARBA" id="ARBA00000085"/>
    </source>
</evidence>
<dbReference type="InterPro" id="IPR003660">
    <property type="entry name" value="HAMP_dom"/>
</dbReference>
<dbReference type="InterPro" id="IPR003594">
    <property type="entry name" value="HATPase_dom"/>
</dbReference>
<dbReference type="SMART" id="SM00388">
    <property type="entry name" value="HisKA"/>
    <property type="match status" value="1"/>
</dbReference>
<comment type="caution">
    <text evidence="15">The sequence shown here is derived from an EMBL/GenBank/DDBJ whole genome shotgun (WGS) entry which is preliminary data.</text>
</comment>
<keyword evidence="16" id="KW-1185">Reference proteome</keyword>
<feature type="domain" description="HAMP" evidence="14">
    <location>
        <begin position="216"/>
        <end position="270"/>
    </location>
</feature>
<evidence type="ECO:0000256" key="12">
    <source>
        <dbReference type="SAM" id="Phobius"/>
    </source>
</evidence>
<dbReference type="InterPro" id="IPR004358">
    <property type="entry name" value="Sig_transdc_His_kin-like_C"/>
</dbReference>
<comment type="subcellular location">
    <subcellularLocation>
        <location evidence="2">Cell membrane</location>
    </subcellularLocation>
</comment>
<dbReference type="PRINTS" id="PR00344">
    <property type="entry name" value="BCTRLSENSOR"/>
</dbReference>
<evidence type="ECO:0000256" key="6">
    <source>
        <dbReference type="ARBA" id="ARBA00022692"/>
    </source>
</evidence>
<evidence type="ECO:0000256" key="2">
    <source>
        <dbReference type="ARBA" id="ARBA00004236"/>
    </source>
</evidence>
<accession>A0A853F082</accession>
<dbReference type="Pfam" id="PF02518">
    <property type="entry name" value="HATPase_c"/>
    <property type="match status" value="1"/>
</dbReference>
<evidence type="ECO:0000259" key="14">
    <source>
        <dbReference type="PROSITE" id="PS50885"/>
    </source>
</evidence>
<dbReference type="InterPro" id="IPR003661">
    <property type="entry name" value="HisK_dim/P_dom"/>
</dbReference>
<dbReference type="PROSITE" id="PS50109">
    <property type="entry name" value="HIS_KIN"/>
    <property type="match status" value="1"/>
</dbReference>
<evidence type="ECO:0000259" key="13">
    <source>
        <dbReference type="PROSITE" id="PS50109"/>
    </source>
</evidence>
<dbReference type="Gene3D" id="1.10.287.130">
    <property type="match status" value="1"/>
</dbReference>
<dbReference type="InterPro" id="IPR050428">
    <property type="entry name" value="TCS_sensor_his_kinase"/>
</dbReference>
<feature type="domain" description="Histidine kinase" evidence="13">
    <location>
        <begin position="278"/>
        <end position="489"/>
    </location>
</feature>
<proteinExistence type="predicted"/>
<dbReference type="PANTHER" id="PTHR45436:SF5">
    <property type="entry name" value="SENSOR HISTIDINE KINASE TRCS"/>
    <property type="match status" value="1"/>
</dbReference>
<keyword evidence="8 12" id="KW-1133">Transmembrane helix</keyword>
<dbReference type="EMBL" id="JACBYE010000048">
    <property type="protein sequence ID" value="NYS94923.1"/>
    <property type="molecule type" value="Genomic_DNA"/>
</dbReference>
<evidence type="ECO:0000256" key="11">
    <source>
        <dbReference type="SAM" id="MobiDB-lite"/>
    </source>
</evidence>
<feature type="transmembrane region" description="Helical" evidence="12">
    <location>
        <begin position="191"/>
        <end position="215"/>
    </location>
</feature>
<dbReference type="InterPro" id="IPR036890">
    <property type="entry name" value="HATPase_C_sf"/>
</dbReference>
<protein>
    <recommendedName>
        <fullName evidence="3">histidine kinase</fullName>
        <ecNumber evidence="3">2.7.13.3</ecNumber>
    </recommendedName>
</protein>
<keyword evidence="10 12" id="KW-0472">Membrane</keyword>
<dbReference type="SUPFAM" id="SSF55874">
    <property type="entry name" value="ATPase domain of HSP90 chaperone/DNA topoisomerase II/histidine kinase"/>
    <property type="match status" value="1"/>
</dbReference>
<evidence type="ECO:0000256" key="3">
    <source>
        <dbReference type="ARBA" id="ARBA00012438"/>
    </source>
</evidence>
<dbReference type="Pfam" id="PF00512">
    <property type="entry name" value="HisKA"/>
    <property type="match status" value="1"/>
</dbReference>
<keyword evidence="9" id="KW-0902">Two-component regulatory system</keyword>
<dbReference type="SUPFAM" id="SSF47384">
    <property type="entry name" value="Homodimeric domain of signal transducing histidine kinase"/>
    <property type="match status" value="1"/>
</dbReference>
<feature type="transmembrane region" description="Helical" evidence="12">
    <location>
        <begin position="32"/>
        <end position="55"/>
    </location>
</feature>
<evidence type="ECO:0000313" key="16">
    <source>
        <dbReference type="Proteomes" id="UP000561011"/>
    </source>
</evidence>
<evidence type="ECO:0000256" key="4">
    <source>
        <dbReference type="ARBA" id="ARBA00022553"/>
    </source>
</evidence>
<dbReference type="SMART" id="SM00387">
    <property type="entry name" value="HATPase_c"/>
    <property type="match status" value="1"/>
</dbReference>
<keyword evidence="6 12" id="KW-0812">Transmembrane</keyword>
<evidence type="ECO:0000256" key="10">
    <source>
        <dbReference type="ARBA" id="ARBA00023136"/>
    </source>
</evidence>